<evidence type="ECO:0000313" key="2">
    <source>
        <dbReference type="EMBL" id="KAL3306989.1"/>
    </source>
</evidence>
<evidence type="ECO:0000256" key="1">
    <source>
        <dbReference type="SAM" id="MobiDB-lite"/>
    </source>
</evidence>
<reference evidence="2 3" key="1">
    <citation type="submission" date="2024-11" db="EMBL/GenBank/DDBJ databases">
        <title>Adaptive evolution of stress response genes in parasites aligns with host niche diversity.</title>
        <authorList>
            <person name="Hahn C."/>
            <person name="Resl P."/>
        </authorList>
    </citation>
    <scope>NUCLEOTIDE SEQUENCE [LARGE SCALE GENOMIC DNA]</scope>
    <source>
        <strain evidence="2">EGGRZ-B1_66</strain>
        <tissue evidence="2">Body</tissue>
    </source>
</reference>
<gene>
    <name evidence="2" type="ORF">Ciccas_014512</name>
</gene>
<proteinExistence type="predicted"/>
<protein>
    <submittedName>
        <fullName evidence="2">Uncharacterized protein</fullName>
    </submittedName>
</protein>
<keyword evidence="3" id="KW-1185">Reference proteome</keyword>
<evidence type="ECO:0000313" key="3">
    <source>
        <dbReference type="Proteomes" id="UP001626550"/>
    </source>
</evidence>
<comment type="caution">
    <text evidence="2">The sequence shown here is derived from an EMBL/GenBank/DDBJ whole genome shotgun (WGS) entry which is preliminary data.</text>
</comment>
<dbReference type="AlphaFoldDB" id="A0ABD2PI81"/>
<feature type="compositionally biased region" description="Basic and acidic residues" evidence="1">
    <location>
        <begin position="86"/>
        <end position="101"/>
    </location>
</feature>
<accession>A0ABD2PI81</accession>
<feature type="region of interest" description="Disordered" evidence="1">
    <location>
        <begin position="86"/>
        <end position="107"/>
    </location>
</feature>
<dbReference type="EMBL" id="JBJKFK010008752">
    <property type="protein sequence ID" value="KAL3306989.1"/>
    <property type="molecule type" value="Genomic_DNA"/>
</dbReference>
<sequence>MEDVCTSTITCTDISTDTVTTTVTSVERSARKRSIGISTSDVISTDAGTVMVVSITGITSIDTSLSDVITIVMGVGTDTKSILRRTQDRRSRAIDTEDTKAPDPTARPNLAQVTGRPTRMPLQKAIMIKKIEKNYI</sequence>
<dbReference type="Proteomes" id="UP001626550">
    <property type="component" value="Unassembled WGS sequence"/>
</dbReference>
<name>A0ABD2PI81_9PLAT</name>
<organism evidence="2 3">
    <name type="scientific">Cichlidogyrus casuarinus</name>
    <dbReference type="NCBI Taxonomy" id="1844966"/>
    <lineage>
        <taxon>Eukaryota</taxon>
        <taxon>Metazoa</taxon>
        <taxon>Spiralia</taxon>
        <taxon>Lophotrochozoa</taxon>
        <taxon>Platyhelminthes</taxon>
        <taxon>Monogenea</taxon>
        <taxon>Monopisthocotylea</taxon>
        <taxon>Dactylogyridea</taxon>
        <taxon>Ancyrocephalidae</taxon>
        <taxon>Cichlidogyrus</taxon>
    </lineage>
</organism>